<evidence type="ECO:0000313" key="4">
    <source>
        <dbReference type="Proteomes" id="UP000245489"/>
    </source>
</evidence>
<name>A0A316E966_9BACT</name>
<evidence type="ECO:0000256" key="2">
    <source>
        <dbReference type="ARBA" id="ARBA00022729"/>
    </source>
</evidence>
<accession>A0A316E966</accession>
<dbReference type="OrthoDB" id="1436925at2"/>
<evidence type="ECO:0000256" key="1">
    <source>
        <dbReference type="ARBA" id="ARBA00017922"/>
    </source>
</evidence>
<dbReference type="PROSITE" id="PS51257">
    <property type="entry name" value="PROKAR_LIPOPROTEIN"/>
    <property type="match status" value="1"/>
</dbReference>
<sequence length="131" mass="14630">MKKIFLAISIITTLAACQKNGEDKQKVMIDEVMAIHDEVMPKMDDIMTLKSSLDSAIKVSPDSAKAKQLYSALDSADNQMMDWMQAYNPDQVKGKSEEEVTKYYADEKAKISSVKELTNKSIEEAKGFLGK</sequence>
<dbReference type="EMBL" id="QGGO01000007">
    <property type="protein sequence ID" value="PWK27298.1"/>
    <property type="molecule type" value="Genomic_DNA"/>
</dbReference>
<dbReference type="RefSeq" id="WP_109742375.1">
    <property type="nucleotide sequence ID" value="NZ_QGGO01000007.1"/>
</dbReference>
<dbReference type="Pfam" id="PF08139">
    <property type="entry name" value="LPAM_1"/>
    <property type="match status" value="1"/>
</dbReference>
<dbReference type="Proteomes" id="UP000245489">
    <property type="component" value="Unassembled WGS sequence"/>
</dbReference>
<reference evidence="3 4" key="1">
    <citation type="submission" date="2018-05" db="EMBL/GenBank/DDBJ databases">
        <title>Genomic Encyclopedia of Archaeal and Bacterial Type Strains, Phase II (KMG-II): from individual species to whole genera.</title>
        <authorList>
            <person name="Goeker M."/>
        </authorList>
    </citation>
    <scope>NUCLEOTIDE SEQUENCE [LARGE SCALE GENOMIC DNA]</scope>
    <source>
        <strain evidence="3 4">DSM 22214</strain>
    </source>
</reference>
<evidence type="ECO:0000313" key="3">
    <source>
        <dbReference type="EMBL" id="PWK27298.1"/>
    </source>
</evidence>
<protein>
    <recommendedName>
        <fullName evidence="1">Type IV secretion system putative lipoprotein virB7</fullName>
    </recommendedName>
</protein>
<comment type="caution">
    <text evidence="3">The sequence shown here is derived from an EMBL/GenBank/DDBJ whole genome shotgun (WGS) entry which is preliminary data.</text>
</comment>
<dbReference type="AlphaFoldDB" id="A0A316E966"/>
<proteinExistence type="predicted"/>
<keyword evidence="2" id="KW-0732">Signal</keyword>
<organism evidence="3 4">
    <name type="scientific">Arcicella aurantiaca</name>
    <dbReference type="NCBI Taxonomy" id="591202"/>
    <lineage>
        <taxon>Bacteria</taxon>
        <taxon>Pseudomonadati</taxon>
        <taxon>Bacteroidota</taxon>
        <taxon>Cytophagia</taxon>
        <taxon>Cytophagales</taxon>
        <taxon>Flectobacillaceae</taxon>
        <taxon>Arcicella</taxon>
    </lineage>
</organism>
<keyword evidence="4" id="KW-1185">Reference proteome</keyword>
<gene>
    <name evidence="3" type="ORF">LV89_01611</name>
</gene>
<dbReference type="InterPro" id="IPR012640">
    <property type="entry name" value="Membr_lipoprot_lipid_attach_CS"/>
</dbReference>